<dbReference type="Proteomes" id="UP000326729">
    <property type="component" value="Unassembled WGS sequence"/>
</dbReference>
<evidence type="ECO:0000313" key="1">
    <source>
        <dbReference type="EMBL" id="VVM60754.1"/>
    </source>
</evidence>
<protein>
    <submittedName>
        <fullName evidence="1">Uncharacterized protein</fullName>
    </submittedName>
</protein>
<reference evidence="1 2" key="1">
    <citation type="submission" date="2019-09" db="EMBL/GenBank/DDBJ databases">
        <authorList>
            <person name="Chandra G."/>
            <person name="Truman W A."/>
        </authorList>
    </citation>
    <scope>NUCLEOTIDE SEQUENCE [LARGE SCALE GENOMIC DNA]</scope>
    <source>
        <strain evidence="1">PS659</strain>
    </source>
</reference>
<gene>
    <name evidence="1" type="ORF">PS659_01304</name>
</gene>
<accession>A0A5E6QY99</accession>
<evidence type="ECO:0000313" key="2">
    <source>
        <dbReference type="Proteomes" id="UP000326729"/>
    </source>
</evidence>
<dbReference type="AlphaFoldDB" id="A0A5E6QY99"/>
<dbReference type="EMBL" id="CABVGY010000005">
    <property type="protein sequence ID" value="VVM60754.1"/>
    <property type="molecule type" value="Genomic_DNA"/>
</dbReference>
<name>A0A5E6QY99_PSEFL</name>
<proteinExistence type="predicted"/>
<organism evidence="1 2">
    <name type="scientific">Pseudomonas fluorescens</name>
    <dbReference type="NCBI Taxonomy" id="294"/>
    <lineage>
        <taxon>Bacteria</taxon>
        <taxon>Pseudomonadati</taxon>
        <taxon>Pseudomonadota</taxon>
        <taxon>Gammaproteobacteria</taxon>
        <taxon>Pseudomonadales</taxon>
        <taxon>Pseudomonadaceae</taxon>
        <taxon>Pseudomonas</taxon>
    </lineage>
</organism>
<sequence>MPLTDAIMVLSETALRDYLEMGLVVALLVQLAPSGLLLRKGWGCSSICCVEKSRFFDSLVSF</sequence>